<comment type="similarity">
    <text evidence="1 3 4">Belongs to the GroES chaperonin family.</text>
</comment>
<comment type="subcellular location">
    <subcellularLocation>
        <location evidence="3">Cytoplasm</location>
    </subcellularLocation>
</comment>
<dbReference type="GO" id="GO:0005524">
    <property type="term" value="F:ATP binding"/>
    <property type="evidence" value="ECO:0007669"/>
    <property type="project" value="InterPro"/>
</dbReference>
<evidence type="ECO:0000313" key="7">
    <source>
        <dbReference type="Proteomes" id="UP000240009"/>
    </source>
</evidence>
<comment type="subunit">
    <text evidence="3">Heptamer of 7 subunits arranged in a ring. Interacts with the chaperonin GroEL.</text>
</comment>
<dbReference type="InterPro" id="IPR018369">
    <property type="entry name" value="Chaprnonin_Cpn10_CS"/>
</dbReference>
<evidence type="ECO:0000256" key="4">
    <source>
        <dbReference type="RuleBase" id="RU000535"/>
    </source>
</evidence>
<comment type="caution">
    <text evidence="6">The sequence shown here is derived from an EMBL/GenBank/DDBJ whole genome shotgun (WGS) entry which is preliminary data.</text>
</comment>
<dbReference type="OrthoDB" id="9806791at2"/>
<dbReference type="GO" id="GO:0005737">
    <property type="term" value="C:cytoplasm"/>
    <property type="evidence" value="ECO:0007669"/>
    <property type="project" value="UniProtKB-SubCell"/>
</dbReference>
<dbReference type="PANTHER" id="PTHR10772:SF58">
    <property type="entry name" value="CO-CHAPERONIN GROES"/>
    <property type="match status" value="1"/>
</dbReference>
<dbReference type="Proteomes" id="UP000240009">
    <property type="component" value="Unassembled WGS sequence"/>
</dbReference>
<protein>
    <recommendedName>
        <fullName evidence="3">Co-chaperonin GroES</fullName>
    </recommendedName>
    <alternativeName>
        <fullName evidence="3">10 kDa chaperonin</fullName>
    </alternativeName>
    <alternativeName>
        <fullName evidence="3">Chaperonin-10</fullName>
        <shortName evidence="3">Cpn10</shortName>
    </alternativeName>
</protein>
<dbReference type="SMART" id="SM00883">
    <property type="entry name" value="Cpn10"/>
    <property type="match status" value="1"/>
</dbReference>
<gene>
    <name evidence="3" type="primary">groES</name>
    <name evidence="3" type="synonym">groS</name>
    <name evidence="6" type="ORF">C5Y96_25140</name>
</gene>
<dbReference type="HAMAP" id="MF_00580">
    <property type="entry name" value="CH10"/>
    <property type="match status" value="1"/>
</dbReference>
<dbReference type="AlphaFoldDB" id="A0A2S8EZW9"/>
<feature type="compositionally biased region" description="Basic residues" evidence="5">
    <location>
        <begin position="1"/>
        <end position="10"/>
    </location>
</feature>
<dbReference type="GO" id="GO:0044183">
    <property type="term" value="F:protein folding chaperone"/>
    <property type="evidence" value="ECO:0007669"/>
    <property type="project" value="InterPro"/>
</dbReference>
<dbReference type="FunFam" id="2.30.33.40:FF:000001">
    <property type="entry name" value="10 kDa chaperonin"/>
    <property type="match status" value="1"/>
</dbReference>
<dbReference type="InterPro" id="IPR037124">
    <property type="entry name" value="Chaperonin_GroES_sf"/>
</dbReference>
<dbReference type="GO" id="GO:0051087">
    <property type="term" value="F:protein-folding chaperone binding"/>
    <property type="evidence" value="ECO:0007669"/>
    <property type="project" value="TreeGrafter"/>
</dbReference>
<dbReference type="EMBL" id="PUIA01000085">
    <property type="protein sequence ID" value="PQO25194.1"/>
    <property type="molecule type" value="Genomic_DNA"/>
</dbReference>
<evidence type="ECO:0000256" key="5">
    <source>
        <dbReference type="SAM" id="MobiDB-lite"/>
    </source>
</evidence>
<sequence>MATATKKKASSTKQRLQPLGDRVVVRRDELEEKTSGGIFLPETAKNKPSRGVVVSVGNGRLLEDGSRSPLQVKEGDKVVFSMYAGSDTFTVGDDEVILLREDDILAVIEG</sequence>
<evidence type="ECO:0000256" key="2">
    <source>
        <dbReference type="ARBA" id="ARBA00023186"/>
    </source>
</evidence>
<comment type="function">
    <text evidence="3 4">Together with the chaperonin GroEL, plays an essential role in assisting protein folding. The GroEL-GroES system forms a nano-cage that allows encapsulation of the non-native substrate proteins and provides a physical environment optimized to promote and accelerate protein folding. GroES binds to the apical surface of the GroEL ring, thereby capping the opening of the GroEL channel.</text>
</comment>
<dbReference type="NCBIfam" id="NF001531">
    <property type="entry name" value="PRK00364.2-2"/>
    <property type="match status" value="1"/>
</dbReference>
<dbReference type="GO" id="GO:0051082">
    <property type="term" value="F:unfolded protein binding"/>
    <property type="evidence" value="ECO:0007669"/>
    <property type="project" value="TreeGrafter"/>
</dbReference>
<dbReference type="NCBIfam" id="NF001533">
    <property type="entry name" value="PRK00364.2-4"/>
    <property type="match status" value="1"/>
</dbReference>
<dbReference type="RefSeq" id="WP_105359173.1">
    <property type="nucleotide sequence ID" value="NZ_PUIA01000085.1"/>
</dbReference>
<keyword evidence="3" id="KW-0963">Cytoplasm</keyword>
<accession>A0A2S8EZW9</accession>
<dbReference type="SUPFAM" id="SSF50129">
    <property type="entry name" value="GroES-like"/>
    <property type="match status" value="1"/>
</dbReference>
<evidence type="ECO:0000256" key="1">
    <source>
        <dbReference type="ARBA" id="ARBA00006975"/>
    </source>
</evidence>
<dbReference type="PANTHER" id="PTHR10772">
    <property type="entry name" value="10 KDA HEAT SHOCK PROTEIN"/>
    <property type="match status" value="1"/>
</dbReference>
<dbReference type="PRINTS" id="PR00297">
    <property type="entry name" value="CHAPERONIN10"/>
</dbReference>
<dbReference type="Pfam" id="PF00166">
    <property type="entry name" value="Cpn10"/>
    <property type="match status" value="1"/>
</dbReference>
<feature type="region of interest" description="Disordered" evidence="5">
    <location>
        <begin position="1"/>
        <end position="20"/>
    </location>
</feature>
<dbReference type="InterPro" id="IPR011032">
    <property type="entry name" value="GroES-like_sf"/>
</dbReference>
<dbReference type="Gene3D" id="2.30.33.40">
    <property type="entry name" value="GroES chaperonin"/>
    <property type="match status" value="1"/>
</dbReference>
<evidence type="ECO:0000256" key="3">
    <source>
        <dbReference type="HAMAP-Rule" id="MF_00580"/>
    </source>
</evidence>
<keyword evidence="2 3" id="KW-0143">Chaperone</keyword>
<dbReference type="PROSITE" id="PS00681">
    <property type="entry name" value="CHAPERONINS_CPN10"/>
    <property type="match status" value="1"/>
</dbReference>
<organism evidence="6 7">
    <name type="scientific">Blastopirellula marina</name>
    <dbReference type="NCBI Taxonomy" id="124"/>
    <lineage>
        <taxon>Bacteria</taxon>
        <taxon>Pseudomonadati</taxon>
        <taxon>Planctomycetota</taxon>
        <taxon>Planctomycetia</taxon>
        <taxon>Pirellulales</taxon>
        <taxon>Pirellulaceae</taxon>
        <taxon>Blastopirellula</taxon>
    </lineage>
</organism>
<name>A0A2S8EZW9_9BACT</name>
<dbReference type="CDD" id="cd00320">
    <property type="entry name" value="cpn10"/>
    <property type="match status" value="1"/>
</dbReference>
<dbReference type="InterPro" id="IPR020818">
    <property type="entry name" value="Chaperonin_GroES"/>
</dbReference>
<evidence type="ECO:0000313" key="6">
    <source>
        <dbReference type="EMBL" id="PQO25194.1"/>
    </source>
</evidence>
<dbReference type="GO" id="GO:0046872">
    <property type="term" value="F:metal ion binding"/>
    <property type="evidence" value="ECO:0007669"/>
    <property type="project" value="TreeGrafter"/>
</dbReference>
<proteinExistence type="inferred from homology"/>
<reference evidence="6 7" key="1">
    <citation type="submission" date="2018-02" db="EMBL/GenBank/DDBJ databases">
        <title>Comparative genomes isolates from brazilian mangrove.</title>
        <authorList>
            <person name="Araujo J.E."/>
            <person name="Taketani R.G."/>
            <person name="Silva M.C.P."/>
            <person name="Loureco M.V."/>
            <person name="Andreote F.D."/>
        </authorList>
    </citation>
    <scope>NUCLEOTIDE SEQUENCE [LARGE SCALE GENOMIC DNA]</scope>
    <source>
        <strain evidence="6 7">HEX-2 MGV</strain>
    </source>
</reference>